<keyword evidence="3" id="KW-0520">NAD</keyword>
<feature type="domain" description="3-hydroxyisobutyrate dehydrogenase-like NAD-binding" evidence="6">
    <location>
        <begin position="166"/>
        <end position="285"/>
    </location>
</feature>
<dbReference type="Pfam" id="PF14833">
    <property type="entry name" value="NAD_binding_11"/>
    <property type="match status" value="1"/>
</dbReference>
<dbReference type="AlphaFoldDB" id="A0A7M2YT99"/>
<dbReference type="Gene3D" id="3.40.50.720">
    <property type="entry name" value="NAD(P)-binding Rossmann-like Domain"/>
    <property type="match status" value="1"/>
</dbReference>
<dbReference type="Proteomes" id="UP000254134">
    <property type="component" value="Unassembled WGS sequence"/>
</dbReference>
<keyword evidence="8" id="KW-1185">Reference proteome</keyword>
<organism evidence="7 8">
    <name type="scientific">Gaiella occulta</name>
    <dbReference type="NCBI Taxonomy" id="1002870"/>
    <lineage>
        <taxon>Bacteria</taxon>
        <taxon>Bacillati</taxon>
        <taxon>Actinomycetota</taxon>
        <taxon>Thermoleophilia</taxon>
        <taxon>Gaiellales</taxon>
        <taxon>Gaiellaceae</taxon>
        <taxon>Gaiella</taxon>
    </lineage>
</organism>
<dbReference type="PANTHER" id="PTHR43060:SF15">
    <property type="entry name" value="3-HYDROXYISOBUTYRATE DEHYDROGENASE-LIKE 1, MITOCHONDRIAL-RELATED"/>
    <property type="match status" value="1"/>
</dbReference>
<dbReference type="Pfam" id="PF03446">
    <property type="entry name" value="NAD_binding_2"/>
    <property type="match status" value="1"/>
</dbReference>
<dbReference type="InterPro" id="IPR029154">
    <property type="entry name" value="HIBADH-like_NADP-bd"/>
</dbReference>
<dbReference type="Gene3D" id="1.10.1040.10">
    <property type="entry name" value="N-(1-d-carboxylethyl)-l-norvaline Dehydrogenase, domain 2"/>
    <property type="match status" value="1"/>
</dbReference>
<accession>A0A7M2YT99</accession>
<protein>
    <submittedName>
        <fullName evidence="7">2-hydroxy-3-oxopropionate reductase</fullName>
    </submittedName>
</protein>
<evidence type="ECO:0000256" key="1">
    <source>
        <dbReference type="ARBA" id="ARBA00009080"/>
    </source>
</evidence>
<gene>
    <name evidence="7" type="ORF">Gocc_3050</name>
</gene>
<dbReference type="PROSITE" id="PS00895">
    <property type="entry name" value="3_HYDROXYISOBUT_DH"/>
    <property type="match status" value="1"/>
</dbReference>
<dbReference type="InterPro" id="IPR015815">
    <property type="entry name" value="HIBADH-related"/>
</dbReference>
<evidence type="ECO:0000313" key="8">
    <source>
        <dbReference type="Proteomes" id="UP000254134"/>
    </source>
</evidence>
<dbReference type="InterPro" id="IPR002204">
    <property type="entry name" value="3-OH-isobutyrate_DH-rel_CS"/>
</dbReference>
<dbReference type="PIRSF" id="PIRSF000103">
    <property type="entry name" value="HIBADH"/>
    <property type="match status" value="1"/>
</dbReference>
<dbReference type="GO" id="GO:0008679">
    <property type="term" value="F:2-hydroxy-3-oxopropionate reductase activity"/>
    <property type="evidence" value="ECO:0007669"/>
    <property type="project" value="InterPro"/>
</dbReference>
<comment type="similarity">
    <text evidence="1">Belongs to the HIBADH-related family.</text>
</comment>
<dbReference type="GO" id="GO:0016054">
    <property type="term" value="P:organic acid catabolic process"/>
    <property type="evidence" value="ECO:0007669"/>
    <property type="project" value="UniProtKB-ARBA"/>
</dbReference>
<reference evidence="7 8" key="1">
    <citation type="submission" date="2018-07" db="EMBL/GenBank/DDBJ databases">
        <title>High-quality-draft genome sequence of Gaiella occulta.</title>
        <authorList>
            <person name="Severino R."/>
            <person name="Froufe H.J.C."/>
            <person name="Rainey F.A."/>
            <person name="Barroso C."/>
            <person name="Albuquerque L."/>
            <person name="Lobo-Da-Cunha A."/>
            <person name="Da Costa M.S."/>
            <person name="Egas C."/>
        </authorList>
    </citation>
    <scope>NUCLEOTIDE SEQUENCE [LARGE SCALE GENOMIC DNA]</scope>
    <source>
        <strain evidence="7 8">F2-233</strain>
    </source>
</reference>
<reference evidence="8" key="2">
    <citation type="journal article" date="2019" name="MicrobiologyOpen">
        <title>High-quality draft genome sequence of Gaiella occulta isolated from a 150 meter deep mineral water borehole and comparison with the genome sequences of other deep-branching lineages of the phylum Actinobacteria.</title>
        <authorList>
            <person name="Severino R."/>
            <person name="Froufe H.J.C."/>
            <person name="Barroso C."/>
            <person name="Albuquerque L."/>
            <person name="Lobo-da-Cunha A."/>
            <person name="da Costa M.S."/>
            <person name="Egas C."/>
        </authorList>
    </citation>
    <scope>NUCLEOTIDE SEQUENCE [LARGE SCALE GENOMIC DNA]</scope>
    <source>
        <strain evidence="8">F2-233</strain>
    </source>
</reference>
<evidence type="ECO:0000259" key="5">
    <source>
        <dbReference type="Pfam" id="PF03446"/>
    </source>
</evidence>
<proteinExistence type="inferred from homology"/>
<evidence type="ECO:0000259" key="6">
    <source>
        <dbReference type="Pfam" id="PF14833"/>
    </source>
</evidence>
<dbReference type="SUPFAM" id="SSF51735">
    <property type="entry name" value="NAD(P)-binding Rossmann-fold domains"/>
    <property type="match status" value="1"/>
</dbReference>
<dbReference type="NCBIfam" id="TIGR01505">
    <property type="entry name" value="tartro_sem_red"/>
    <property type="match status" value="1"/>
</dbReference>
<dbReference type="InterPro" id="IPR013328">
    <property type="entry name" value="6PGD_dom2"/>
</dbReference>
<name>A0A7M2YT99_9ACTN</name>
<dbReference type="InterPro" id="IPR006398">
    <property type="entry name" value="Tartro_sem_red"/>
</dbReference>
<dbReference type="GO" id="GO:0051287">
    <property type="term" value="F:NAD binding"/>
    <property type="evidence" value="ECO:0007669"/>
    <property type="project" value="InterPro"/>
</dbReference>
<feature type="domain" description="6-phosphogluconate dehydrogenase NADP-binding" evidence="5">
    <location>
        <begin position="4"/>
        <end position="163"/>
    </location>
</feature>
<dbReference type="OrthoDB" id="3185659at2"/>
<dbReference type="InterPro" id="IPR036291">
    <property type="entry name" value="NAD(P)-bd_dom_sf"/>
</dbReference>
<keyword evidence="2" id="KW-0560">Oxidoreductase</keyword>
<dbReference type="SUPFAM" id="SSF48179">
    <property type="entry name" value="6-phosphogluconate dehydrogenase C-terminal domain-like"/>
    <property type="match status" value="1"/>
</dbReference>
<dbReference type="GO" id="GO:0046487">
    <property type="term" value="P:glyoxylate metabolic process"/>
    <property type="evidence" value="ECO:0007669"/>
    <property type="project" value="InterPro"/>
</dbReference>
<dbReference type="EMBL" id="QQZY01000011">
    <property type="protein sequence ID" value="RDI73255.1"/>
    <property type="molecule type" value="Genomic_DNA"/>
</dbReference>
<dbReference type="GO" id="GO:0050661">
    <property type="term" value="F:NADP binding"/>
    <property type="evidence" value="ECO:0007669"/>
    <property type="project" value="InterPro"/>
</dbReference>
<sequence length="300" mass="30788">MSERIGFVGLGVMGRPMAMNLLRAGRTVVAHTRDAVALAEVGAAGAEVAGDPRDAAARSDVVVTMLPNGEIVEDVVAGPRGILAGTRPGQLVIDMSTIDPGVSRRLATLAAKRDVRMLDAPVSGGDVGAQQGTLSIMVGGDAADVERARPIFEILGKTVVHVGPHGAGQVVKACNQVVVGITFAAVAEALVLGSKSGVAPELILDVLSGGLAANRVMEVRRRNFLEHDFTPGFRVDLHHKDLGIALRAGGAEGVSMPLTALVQQQLNALRAGGGGDLDHSSLLTVVETLSSHRIGPKGGV</sequence>
<dbReference type="InterPro" id="IPR008927">
    <property type="entry name" value="6-PGluconate_DH-like_C_sf"/>
</dbReference>
<comment type="caution">
    <text evidence="7">The sequence shown here is derived from an EMBL/GenBank/DDBJ whole genome shotgun (WGS) entry which is preliminary data.</text>
</comment>
<dbReference type="RefSeq" id="WP_114797427.1">
    <property type="nucleotide sequence ID" value="NZ_QQZY01000011.1"/>
</dbReference>
<evidence type="ECO:0000313" key="7">
    <source>
        <dbReference type="EMBL" id="RDI73255.1"/>
    </source>
</evidence>
<evidence type="ECO:0000256" key="3">
    <source>
        <dbReference type="ARBA" id="ARBA00023027"/>
    </source>
</evidence>
<dbReference type="PANTHER" id="PTHR43060">
    <property type="entry name" value="3-HYDROXYISOBUTYRATE DEHYDROGENASE-LIKE 1, MITOCHONDRIAL-RELATED"/>
    <property type="match status" value="1"/>
</dbReference>
<evidence type="ECO:0000256" key="4">
    <source>
        <dbReference type="PIRSR" id="PIRSR000103-1"/>
    </source>
</evidence>
<evidence type="ECO:0000256" key="2">
    <source>
        <dbReference type="ARBA" id="ARBA00023002"/>
    </source>
</evidence>
<dbReference type="InterPro" id="IPR006115">
    <property type="entry name" value="6PGDH_NADP-bd"/>
</dbReference>
<feature type="active site" evidence="4">
    <location>
        <position position="172"/>
    </location>
</feature>